<accession>F2IUQ9</accession>
<dbReference type="EMBL" id="CP002568">
    <property type="protein sequence ID" value="ADZ69113.1"/>
    <property type="molecule type" value="Genomic_DNA"/>
</dbReference>
<dbReference type="AlphaFoldDB" id="F2IUQ9"/>
<dbReference type="eggNOG" id="ENOG5032S8G">
    <property type="taxonomic scope" value="Bacteria"/>
</dbReference>
<dbReference type="RefSeq" id="WP_013651438.1">
    <property type="nucleotide sequence ID" value="NC_015259.1"/>
</dbReference>
<dbReference type="GO" id="GO:0016301">
    <property type="term" value="F:kinase activity"/>
    <property type="evidence" value="ECO:0007669"/>
    <property type="project" value="UniProtKB-KW"/>
</dbReference>
<evidence type="ECO:0000313" key="2">
    <source>
        <dbReference type="Proteomes" id="UP000008130"/>
    </source>
</evidence>
<dbReference type="Proteomes" id="UP000008130">
    <property type="component" value="Chromosome"/>
</dbReference>
<keyword evidence="1" id="KW-0418">Kinase</keyword>
<gene>
    <name evidence="1" type="ordered locus">SL003B_0681</name>
</gene>
<name>F2IUQ9_POLGS</name>
<keyword evidence="2" id="KW-1185">Reference proteome</keyword>
<proteinExistence type="predicted"/>
<evidence type="ECO:0000313" key="1">
    <source>
        <dbReference type="EMBL" id="ADZ69113.1"/>
    </source>
</evidence>
<dbReference type="KEGG" id="pgv:SL003B_0681"/>
<dbReference type="OrthoDB" id="6039430at2"/>
<protein>
    <submittedName>
        <fullName evidence="1">Phosphoglycerate kinase</fullName>
    </submittedName>
</protein>
<sequence length="121" mass="13729">MGLDMYAFTTAEAVEAEVDFTAETAAELAYWRKHPNLHGWMEQLYREKGGQDDTFNCVNVALTVDDLDRLEADIEANALPHTEGFFFGTTRPDEIELDLDFIAKARAAIAEGKTVFYTSWW</sequence>
<dbReference type="HOGENOM" id="CLU_168331_0_0_5"/>
<keyword evidence="1" id="KW-0808">Transferase</keyword>
<organism evidence="1 2">
    <name type="scientific">Polymorphum gilvum (strain LMG 25793 / CGMCC 1.9160 / SL003B-26A1)</name>
    <dbReference type="NCBI Taxonomy" id="991905"/>
    <lineage>
        <taxon>Bacteria</taxon>
        <taxon>Pseudomonadati</taxon>
        <taxon>Pseudomonadota</taxon>
        <taxon>Alphaproteobacteria</taxon>
        <taxon>Rhodobacterales</taxon>
        <taxon>Paracoccaceae</taxon>
        <taxon>Polymorphum</taxon>
    </lineage>
</organism>
<reference evidence="1 2" key="1">
    <citation type="journal article" date="2011" name="J. Bacteriol.">
        <title>Complete genome sequence of Polymorphum gilvum SL003B-26A1T, a crude oil-degrading bacterium from oil-polluted saline soil.</title>
        <authorList>
            <person name="Li S.G."/>
            <person name="Tang Y.Q."/>
            <person name="Nie Y."/>
            <person name="Cai M."/>
            <person name="Wu X.L."/>
        </authorList>
    </citation>
    <scope>NUCLEOTIDE SEQUENCE [LARGE SCALE GENOMIC DNA]</scope>
    <source>
        <strain evidence="2">LMG 25793 / CGMCC 1.9160 / SL003B-26A1</strain>
    </source>
</reference>